<feature type="compositionally biased region" description="Acidic residues" evidence="1">
    <location>
        <begin position="617"/>
        <end position="635"/>
    </location>
</feature>
<evidence type="ECO:0000256" key="1">
    <source>
        <dbReference type="SAM" id="MobiDB-lite"/>
    </source>
</evidence>
<proteinExistence type="predicted"/>
<gene>
    <name evidence="3" type="ORF">ACOF00016_LOCUS7655</name>
</gene>
<feature type="transmembrane region" description="Helical" evidence="2">
    <location>
        <begin position="695"/>
        <end position="715"/>
    </location>
</feature>
<feature type="compositionally biased region" description="Basic and acidic residues" evidence="1">
    <location>
        <begin position="586"/>
        <end position="598"/>
    </location>
</feature>
<dbReference type="AlphaFoldDB" id="A0A7S3P7Z9"/>
<feature type="compositionally biased region" description="Polar residues" evidence="1">
    <location>
        <begin position="115"/>
        <end position="124"/>
    </location>
</feature>
<feature type="compositionally biased region" description="Basic and acidic residues" evidence="1">
    <location>
        <begin position="489"/>
        <end position="507"/>
    </location>
</feature>
<feature type="compositionally biased region" description="Low complexity" evidence="1">
    <location>
        <begin position="51"/>
        <end position="71"/>
    </location>
</feature>
<feature type="compositionally biased region" description="Acidic residues" evidence="1">
    <location>
        <begin position="455"/>
        <end position="468"/>
    </location>
</feature>
<feature type="compositionally biased region" description="Acidic residues" evidence="1">
    <location>
        <begin position="342"/>
        <end position="353"/>
    </location>
</feature>
<sequence length="717" mass="79059">MSHPLGESNDSLFFDDDEKKEASGHGSSSEGEGDDGSDGSGSGSEGDDGSDGSQSGSESSSYEGSSGSTTGSDEESESASGSRSSHSTNELQDDDSEDYGNHKKNPVVPKEAPIQNDNLGTATEANIDAFLNDTDDTGNPPDEAKVAATVPPVPSSSSSPDDDQDVSLLILISRQSLDRKVQQDQQNAMAILDSKGIPYATMDGADPGHKDERNKLFQLSGLGAAYPQFFLVRHGNEKSFYGDMDLFVQANEEGWLAEDLGITTAPPAPQVLPNNVMPPAKPKVPFLKSNAEEILSRPTPAEQQKEAMLVTSSLHEQNKEPLFTGKEEETEKSLNVMSSKDIEEEGNQDDGEEEKEKDATTPPTPKPSIVQTVVQLWGNMSSSSSASKEKASTTPRDLPEDLPHVKGIVDDRETAMAKDAQAKAEHDRMVRHMKEQSEQKRAEREARRQQRIEEGGEEYSSDEDGDEENGVRHESSHNDGEDPSEFEDEGQHGVDDDTQNSKKELKKGPWASLRNLFGRGKKKEQEPVPEEQEKQDPLSLGQGWEDDDDEEEDQLFDQQERGNLPDHKEQKQQHDDPFSDNSSSHRSGDENKPKEETKQPQQIEQQLVLANFKEPFLDDDQDRDRANDDDDEEEDAGSKNSQHQQHDDTQRDTSEAEPFLDEEQGLEEQGYGQPGMNDTNDRDVVQQEKQTPCTVYVVALLIGEVVGVAIGWYVWAR</sequence>
<dbReference type="Pfam" id="PF04908">
    <property type="entry name" value="SH3BGR"/>
    <property type="match status" value="1"/>
</dbReference>
<feature type="compositionally biased region" description="Basic and acidic residues" evidence="1">
    <location>
        <begin position="523"/>
        <end position="536"/>
    </location>
</feature>
<accession>A0A7S3P7Z9</accession>
<evidence type="ECO:0000256" key="2">
    <source>
        <dbReference type="SAM" id="Phobius"/>
    </source>
</evidence>
<feature type="compositionally biased region" description="Basic and acidic residues" evidence="1">
    <location>
        <begin position="644"/>
        <end position="654"/>
    </location>
</feature>
<feature type="compositionally biased region" description="Low complexity" evidence="1">
    <location>
        <begin position="78"/>
        <end position="87"/>
    </location>
</feature>
<dbReference type="EMBL" id="HBIM01009036">
    <property type="protein sequence ID" value="CAE0410114.1"/>
    <property type="molecule type" value="Transcribed_RNA"/>
</dbReference>
<evidence type="ECO:0000313" key="3">
    <source>
        <dbReference type="EMBL" id="CAE0410114.1"/>
    </source>
</evidence>
<dbReference type="Gene3D" id="3.40.30.10">
    <property type="entry name" value="Glutaredoxin"/>
    <property type="match status" value="1"/>
</dbReference>
<feature type="compositionally biased region" description="Polar residues" evidence="1">
    <location>
        <begin position="369"/>
        <end position="380"/>
    </location>
</feature>
<feature type="compositionally biased region" description="Basic and acidic residues" evidence="1">
    <location>
        <begin position="558"/>
        <end position="577"/>
    </location>
</feature>
<feature type="compositionally biased region" description="Basic and acidic residues" evidence="1">
    <location>
        <begin position="469"/>
        <end position="480"/>
    </location>
</feature>
<keyword evidence="2" id="KW-0472">Membrane</keyword>
<feature type="compositionally biased region" description="Acidic residues" evidence="1">
    <location>
        <begin position="544"/>
        <end position="555"/>
    </location>
</feature>
<reference evidence="3" key="1">
    <citation type="submission" date="2021-01" db="EMBL/GenBank/DDBJ databases">
        <authorList>
            <person name="Corre E."/>
            <person name="Pelletier E."/>
            <person name="Niang G."/>
            <person name="Scheremetjew M."/>
            <person name="Finn R."/>
            <person name="Kale V."/>
            <person name="Holt S."/>
            <person name="Cochrane G."/>
            <person name="Meng A."/>
            <person name="Brown T."/>
            <person name="Cohen L."/>
        </authorList>
    </citation>
    <scope>NUCLEOTIDE SEQUENCE</scope>
    <source>
        <strain evidence="3">CCMP127</strain>
    </source>
</reference>
<keyword evidence="2" id="KW-1133">Transmembrane helix</keyword>
<name>A0A7S3P7Z9_9STRA</name>
<dbReference type="InterPro" id="IPR006993">
    <property type="entry name" value="Glut_rich_SH3-bd"/>
</dbReference>
<feature type="region of interest" description="Disordered" evidence="1">
    <location>
        <begin position="314"/>
        <end position="686"/>
    </location>
</feature>
<keyword evidence="2" id="KW-0812">Transmembrane</keyword>
<feature type="region of interest" description="Disordered" evidence="1">
    <location>
        <begin position="1"/>
        <end position="165"/>
    </location>
</feature>
<organism evidence="3">
    <name type="scientific">Amphora coffeiformis</name>
    <dbReference type="NCBI Taxonomy" id="265554"/>
    <lineage>
        <taxon>Eukaryota</taxon>
        <taxon>Sar</taxon>
        <taxon>Stramenopiles</taxon>
        <taxon>Ochrophyta</taxon>
        <taxon>Bacillariophyta</taxon>
        <taxon>Bacillariophyceae</taxon>
        <taxon>Bacillariophycidae</taxon>
        <taxon>Thalassiophysales</taxon>
        <taxon>Catenulaceae</taxon>
        <taxon>Amphora</taxon>
    </lineage>
</organism>
<feature type="compositionally biased region" description="Basic and acidic residues" evidence="1">
    <location>
        <begin position="387"/>
        <end position="454"/>
    </location>
</feature>
<protein>
    <recommendedName>
        <fullName evidence="4">Glutaredoxin domain-containing protein</fullName>
    </recommendedName>
</protein>
<evidence type="ECO:0008006" key="4">
    <source>
        <dbReference type="Google" id="ProtNLM"/>
    </source>
</evidence>